<sequence length="49" mass="5521">MLSKLEDSDWGFVVYAPKTFKKGGDSQRESPLFKGLIRTPYLPLSDSSQ</sequence>
<dbReference type="Proteomes" id="UP000014400">
    <property type="component" value="Unassembled WGS sequence"/>
</dbReference>
<gene>
    <name evidence="1" type="ORF">HMPREF1476_01174</name>
</gene>
<keyword evidence="2" id="KW-1185">Reference proteome</keyword>
<dbReference type="HOGENOM" id="CLU_3141507_0_0_4"/>
<evidence type="ECO:0000313" key="2">
    <source>
        <dbReference type="Proteomes" id="UP000014400"/>
    </source>
</evidence>
<reference evidence="1 2" key="1">
    <citation type="submission" date="2013-04" db="EMBL/GenBank/DDBJ databases">
        <title>The Genome Sequence of Sutterella wadsworthensis HGA0223.</title>
        <authorList>
            <consortium name="The Broad Institute Genomics Platform"/>
            <person name="Earl A."/>
            <person name="Ward D."/>
            <person name="Feldgarden M."/>
            <person name="Gevers D."/>
            <person name="Schmidt T.M."/>
            <person name="Dover J."/>
            <person name="Dai D."/>
            <person name="Walker B."/>
            <person name="Young S."/>
            <person name="Zeng Q."/>
            <person name="Gargeya S."/>
            <person name="Fitzgerald M."/>
            <person name="Haas B."/>
            <person name="Abouelleil A."/>
            <person name="Allen A.W."/>
            <person name="Alvarado L."/>
            <person name="Arachchi H.M."/>
            <person name="Berlin A.M."/>
            <person name="Chapman S.B."/>
            <person name="Gainer-Dewar J."/>
            <person name="Goldberg J."/>
            <person name="Griggs A."/>
            <person name="Gujja S."/>
            <person name="Hansen M."/>
            <person name="Howarth C."/>
            <person name="Imamovic A."/>
            <person name="Ireland A."/>
            <person name="Larimer J."/>
            <person name="McCowan C."/>
            <person name="Murphy C."/>
            <person name="Pearson M."/>
            <person name="Poon T.W."/>
            <person name="Priest M."/>
            <person name="Roberts A."/>
            <person name="Saif S."/>
            <person name="Shea T."/>
            <person name="Sisk P."/>
            <person name="Sykes S."/>
            <person name="Wortman J."/>
            <person name="Nusbaum C."/>
            <person name="Birren B."/>
        </authorList>
    </citation>
    <scope>NUCLEOTIDE SEQUENCE [LARGE SCALE GENOMIC DNA]</scope>
    <source>
        <strain evidence="1 2">HGA0223</strain>
    </source>
</reference>
<name>S3BYJ9_9BURK</name>
<dbReference type="AlphaFoldDB" id="S3BYJ9"/>
<dbReference type="EMBL" id="ATCF01000017">
    <property type="protein sequence ID" value="EPD99137.1"/>
    <property type="molecule type" value="Genomic_DNA"/>
</dbReference>
<proteinExistence type="predicted"/>
<accession>S3BYJ9</accession>
<comment type="caution">
    <text evidence="1">The sequence shown here is derived from an EMBL/GenBank/DDBJ whole genome shotgun (WGS) entry which is preliminary data.</text>
</comment>
<protein>
    <submittedName>
        <fullName evidence="1">Uncharacterized protein</fullName>
    </submittedName>
</protein>
<organism evidence="1 2">
    <name type="scientific">Sutterella wadsworthensis HGA0223</name>
    <dbReference type="NCBI Taxonomy" id="1203554"/>
    <lineage>
        <taxon>Bacteria</taxon>
        <taxon>Pseudomonadati</taxon>
        <taxon>Pseudomonadota</taxon>
        <taxon>Betaproteobacteria</taxon>
        <taxon>Burkholderiales</taxon>
        <taxon>Sutterellaceae</taxon>
        <taxon>Sutterella</taxon>
    </lineage>
</organism>
<evidence type="ECO:0000313" key="1">
    <source>
        <dbReference type="EMBL" id="EPD99137.1"/>
    </source>
</evidence>